<dbReference type="EMBL" id="LXQA010612468">
    <property type="protein sequence ID" value="MCI62078.1"/>
    <property type="molecule type" value="Genomic_DNA"/>
</dbReference>
<dbReference type="Proteomes" id="UP000265520">
    <property type="component" value="Unassembled WGS sequence"/>
</dbReference>
<organism evidence="1 2">
    <name type="scientific">Trifolium medium</name>
    <dbReference type="NCBI Taxonomy" id="97028"/>
    <lineage>
        <taxon>Eukaryota</taxon>
        <taxon>Viridiplantae</taxon>
        <taxon>Streptophyta</taxon>
        <taxon>Embryophyta</taxon>
        <taxon>Tracheophyta</taxon>
        <taxon>Spermatophyta</taxon>
        <taxon>Magnoliopsida</taxon>
        <taxon>eudicotyledons</taxon>
        <taxon>Gunneridae</taxon>
        <taxon>Pentapetalae</taxon>
        <taxon>rosids</taxon>
        <taxon>fabids</taxon>
        <taxon>Fabales</taxon>
        <taxon>Fabaceae</taxon>
        <taxon>Papilionoideae</taxon>
        <taxon>50 kb inversion clade</taxon>
        <taxon>NPAAA clade</taxon>
        <taxon>Hologalegina</taxon>
        <taxon>IRL clade</taxon>
        <taxon>Trifolieae</taxon>
        <taxon>Trifolium</taxon>
    </lineage>
</organism>
<protein>
    <submittedName>
        <fullName evidence="1">Uncharacterized protein</fullName>
    </submittedName>
</protein>
<reference evidence="1 2" key="1">
    <citation type="journal article" date="2018" name="Front. Plant Sci.">
        <title>Red Clover (Trifolium pratense) and Zigzag Clover (T. medium) - A Picture of Genomic Similarities and Differences.</title>
        <authorList>
            <person name="Dluhosova J."/>
            <person name="Istvanek J."/>
            <person name="Nedelnik J."/>
            <person name="Repkova J."/>
        </authorList>
    </citation>
    <scope>NUCLEOTIDE SEQUENCE [LARGE SCALE GENOMIC DNA]</scope>
    <source>
        <strain evidence="2">cv. 10/8</strain>
        <tissue evidence="1">Leaf</tissue>
    </source>
</reference>
<dbReference type="AlphaFoldDB" id="A0A392TMC0"/>
<name>A0A392TMC0_9FABA</name>
<evidence type="ECO:0000313" key="2">
    <source>
        <dbReference type="Proteomes" id="UP000265520"/>
    </source>
</evidence>
<proteinExistence type="predicted"/>
<feature type="non-terminal residue" evidence="1">
    <location>
        <position position="1"/>
    </location>
</feature>
<comment type="caution">
    <text evidence="1">The sequence shown here is derived from an EMBL/GenBank/DDBJ whole genome shotgun (WGS) entry which is preliminary data.</text>
</comment>
<sequence length="67" mass="7501">FIHGLKDEIRGRVRSFMALGSIQRSKLMHVARAVEKEVEGRDGGSGHNKFTGRAWLIPIQFPFGSYG</sequence>
<evidence type="ECO:0000313" key="1">
    <source>
        <dbReference type="EMBL" id="MCI62078.1"/>
    </source>
</evidence>
<keyword evidence="2" id="KW-1185">Reference proteome</keyword>
<accession>A0A392TMC0</accession>